<protein>
    <submittedName>
        <fullName evidence="2">AAA family ATPase</fullName>
    </submittedName>
</protein>
<name>A0ABU9HEZ1_9GAMM</name>
<reference evidence="2 3" key="1">
    <citation type="submission" date="2024-02" db="EMBL/GenBank/DDBJ databases">
        <title>Bacteria isolated from the canopy kelp, Nereocystis luetkeana.</title>
        <authorList>
            <person name="Pfister C.A."/>
            <person name="Younker I.T."/>
            <person name="Light S.H."/>
        </authorList>
    </citation>
    <scope>NUCLEOTIDE SEQUENCE [LARGE SCALE GENOMIC DNA]</scope>
    <source>
        <strain evidence="2 3">TI.2.07</strain>
    </source>
</reference>
<comment type="caution">
    <text evidence="2">The sequence shown here is derived from an EMBL/GenBank/DDBJ whole genome shotgun (WGS) entry which is preliminary data.</text>
</comment>
<dbReference type="Proteomes" id="UP001366060">
    <property type="component" value="Unassembled WGS sequence"/>
</dbReference>
<feature type="domain" description="ATPase AAA-type core" evidence="1">
    <location>
        <begin position="62"/>
        <end position="149"/>
    </location>
</feature>
<gene>
    <name evidence="2" type="ORF">V6255_14545</name>
</gene>
<proteinExistence type="predicted"/>
<dbReference type="InterPro" id="IPR027417">
    <property type="entry name" value="P-loop_NTPase"/>
</dbReference>
<evidence type="ECO:0000259" key="1">
    <source>
        <dbReference type="Pfam" id="PF00004"/>
    </source>
</evidence>
<dbReference type="Pfam" id="PF00004">
    <property type="entry name" value="AAA"/>
    <property type="match status" value="1"/>
</dbReference>
<dbReference type="RefSeq" id="WP_341628815.1">
    <property type="nucleotide sequence ID" value="NZ_JBAKBA010000040.1"/>
</dbReference>
<dbReference type="InterPro" id="IPR003959">
    <property type="entry name" value="ATPase_AAA_core"/>
</dbReference>
<dbReference type="EMBL" id="JBAKBA010000040">
    <property type="protein sequence ID" value="MEL0660355.1"/>
    <property type="molecule type" value="Genomic_DNA"/>
</dbReference>
<organism evidence="2 3">
    <name type="scientific">Psychromonas arctica</name>
    <dbReference type="NCBI Taxonomy" id="168275"/>
    <lineage>
        <taxon>Bacteria</taxon>
        <taxon>Pseudomonadati</taxon>
        <taxon>Pseudomonadota</taxon>
        <taxon>Gammaproteobacteria</taxon>
        <taxon>Alteromonadales</taxon>
        <taxon>Psychromonadaceae</taxon>
        <taxon>Psychromonas</taxon>
    </lineage>
</organism>
<keyword evidence="3" id="KW-1185">Reference proteome</keyword>
<dbReference type="Gene3D" id="3.40.50.300">
    <property type="entry name" value="P-loop containing nucleotide triphosphate hydrolases"/>
    <property type="match status" value="1"/>
</dbReference>
<accession>A0ABU9HEZ1</accession>
<evidence type="ECO:0000313" key="3">
    <source>
        <dbReference type="Proteomes" id="UP001366060"/>
    </source>
</evidence>
<sequence>MLIVDYQSKSYHRFLNDMPQIANHKTRFLITCNGANESDLAAATADLTSYTKSTVQHTTAIIDKASESTVDELFTDVRNSRNILLFENSDLLFDKKTEVKNSHERDNGFNLNNLFKNIAKHNGMVILATDKKQTLSATMSTKMDVVIRFK</sequence>
<evidence type="ECO:0000313" key="2">
    <source>
        <dbReference type="EMBL" id="MEL0660355.1"/>
    </source>
</evidence>